<dbReference type="Gene3D" id="1.10.10.60">
    <property type="entry name" value="Homeodomain-like"/>
    <property type="match status" value="1"/>
</dbReference>
<dbReference type="CDD" id="cd00086">
    <property type="entry name" value="homeodomain"/>
    <property type="match status" value="1"/>
</dbReference>
<dbReference type="GO" id="GO:0000981">
    <property type="term" value="F:DNA-binding transcription factor activity, RNA polymerase II-specific"/>
    <property type="evidence" value="ECO:0007669"/>
    <property type="project" value="InterPro"/>
</dbReference>
<dbReference type="AlphaFoldDB" id="A0A9C5Z1J6"/>
<dbReference type="GeneID" id="119638594"/>
<organism evidence="9 10">
    <name type="scientific">Glossina fuscipes</name>
    <dbReference type="NCBI Taxonomy" id="7396"/>
    <lineage>
        <taxon>Eukaryota</taxon>
        <taxon>Metazoa</taxon>
        <taxon>Ecdysozoa</taxon>
        <taxon>Arthropoda</taxon>
        <taxon>Hexapoda</taxon>
        <taxon>Insecta</taxon>
        <taxon>Pterygota</taxon>
        <taxon>Neoptera</taxon>
        <taxon>Endopterygota</taxon>
        <taxon>Diptera</taxon>
        <taxon>Brachycera</taxon>
        <taxon>Muscomorpha</taxon>
        <taxon>Hippoboscoidea</taxon>
        <taxon>Glossinidae</taxon>
        <taxon>Glossina</taxon>
    </lineage>
</organism>
<reference evidence="10" key="1">
    <citation type="submission" date="2025-08" db="UniProtKB">
        <authorList>
            <consortium name="RefSeq"/>
        </authorList>
    </citation>
    <scope>IDENTIFICATION</scope>
    <source>
        <tissue evidence="10">Whole body pupa</tissue>
    </source>
</reference>
<comment type="subcellular location">
    <subcellularLocation>
        <location evidence="1 5 6">Nucleus</location>
    </subcellularLocation>
</comment>
<evidence type="ECO:0000256" key="5">
    <source>
        <dbReference type="PROSITE-ProRule" id="PRU00108"/>
    </source>
</evidence>
<evidence type="ECO:0000313" key="10">
    <source>
        <dbReference type="RefSeq" id="XP_037891388.1"/>
    </source>
</evidence>
<dbReference type="Proteomes" id="UP000092443">
    <property type="component" value="Unplaced"/>
</dbReference>
<dbReference type="KEGG" id="gfs:119638594"/>
<dbReference type="Pfam" id="PF00046">
    <property type="entry name" value="Homeodomain"/>
    <property type="match status" value="1"/>
</dbReference>
<dbReference type="InterPro" id="IPR017970">
    <property type="entry name" value="Homeobox_CS"/>
</dbReference>
<dbReference type="PROSITE" id="PS00027">
    <property type="entry name" value="HOMEOBOX_1"/>
    <property type="match status" value="1"/>
</dbReference>
<dbReference type="InterPro" id="IPR009057">
    <property type="entry name" value="Homeodomain-like_sf"/>
</dbReference>
<evidence type="ECO:0000256" key="3">
    <source>
        <dbReference type="ARBA" id="ARBA00023155"/>
    </source>
</evidence>
<accession>A0A9C5Z1J6</accession>
<dbReference type="GO" id="GO:0030182">
    <property type="term" value="P:neuron differentiation"/>
    <property type="evidence" value="ECO:0007669"/>
    <property type="project" value="TreeGrafter"/>
</dbReference>
<evidence type="ECO:0000256" key="2">
    <source>
        <dbReference type="ARBA" id="ARBA00023125"/>
    </source>
</evidence>
<dbReference type="PRINTS" id="PR00024">
    <property type="entry name" value="HOMEOBOX"/>
</dbReference>
<feature type="region of interest" description="Disordered" evidence="7">
    <location>
        <begin position="83"/>
        <end position="105"/>
    </location>
</feature>
<keyword evidence="3 5" id="KW-0371">Homeobox</keyword>
<feature type="compositionally biased region" description="Acidic residues" evidence="7">
    <location>
        <begin position="396"/>
        <end position="408"/>
    </location>
</feature>
<dbReference type="GO" id="GO:0000978">
    <property type="term" value="F:RNA polymerase II cis-regulatory region sequence-specific DNA binding"/>
    <property type="evidence" value="ECO:0007669"/>
    <property type="project" value="TreeGrafter"/>
</dbReference>
<keyword evidence="9" id="KW-1185">Reference proteome</keyword>
<evidence type="ECO:0000256" key="6">
    <source>
        <dbReference type="RuleBase" id="RU000682"/>
    </source>
</evidence>
<sequence>METSSVVRRRFPNSFSIDNILSTPINSSAANLMKISNDDISSDRMHCLYTAATTDRNINDMNSDVQVSSPESNFTEEMLEDAKSDITSEDDHGSQDDRKKRPRTAFSASQIKALETEFERGKYLSVAKRTALAKQLHLTETQIKIWFQNRRTKWKRKYTADVETLASHYYAQLGMGGLARPMVVGDRLWLFSQTPTGPTPIQSIMLNNNNPAIGTTGGLANTHLRAYGSPPGLIAQHPPPPPSAISASSSVIESARNALLSRGQPLNFTLPYGKIPVSSNFLTQRSSPNAHLMASSPSSSSSSSSLPSRFIDYYQSQPTLNTDSYLHFKYNVLQNLPLTDVNETDTMTPPSTNGLAELQRVFGDANANFLEHKSSLSTDYGFNALGQTHNSQSDSECSEIDCEQIDDE</sequence>
<dbReference type="SMART" id="SM00389">
    <property type="entry name" value="HOX"/>
    <property type="match status" value="1"/>
</dbReference>
<keyword evidence="4 5" id="KW-0539">Nucleus</keyword>
<dbReference type="SUPFAM" id="SSF46689">
    <property type="entry name" value="Homeodomain-like"/>
    <property type="match status" value="1"/>
</dbReference>
<evidence type="ECO:0000256" key="1">
    <source>
        <dbReference type="ARBA" id="ARBA00004123"/>
    </source>
</evidence>
<feature type="region of interest" description="Disordered" evidence="7">
    <location>
        <begin position="387"/>
        <end position="408"/>
    </location>
</feature>
<evidence type="ECO:0000256" key="4">
    <source>
        <dbReference type="ARBA" id="ARBA00023242"/>
    </source>
</evidence>
<dbReference type="PANTHER" id="PTHR24339">
    <property type="entry name" value="HOMEOBOX PROTEIN EMX-RELATED"/>
    <property type="match status" value="1"/>
</dbReference>
<protein>
    <submittedName>
        <fullName evidence="10">Ventral anterior homeobox 1</fullName>
    </submittedName>
</protein>
<dbReference type="GO" id="GO:0005634">
    <property type="term" value="C:nucleus"/>
    <property type="evidence" value="ECO:0007669"/>
    <property type="project" value="UniProtKB-SubCell"/>
</dbReference>
<dbReference type="PROSITE" id="PS50071">
    <property type="entry name" value="HOMEOBOX_2"/>
    <property type="match status" value="1"/>
</dbReference>
<evidence type="ECO:0000313" key="9">
    <source>
        <dbReference type="Proteomes" id="UP000092443"/>
    </source>
</evidence>
<dbReference type="InterPro" id="IPR001356">
    <property type="entry name" value="HD"/>
</dbReference>
<dbReference type="GO" id="GO:0007420">
    <property type="term" value="P:brain development"/>
    <property type="evidence" value="ECO:0007669"/>
    <property type="project" value="TreeGrafter"/>
</dbReference>
<evidence type="ECO:0000259" key="8">
    <source>
        <dbReference type="PROSITE" id="PS50071"/>
    </source>
</evidence>
<keyword evidence="2 5" id="KW-0238">DNA-binding</keyword>
<dbReference type="PANTHER" id="PTHR24339:SF30">
    <property type="entry name" value="LATERAL MUSCLES SCARCER, ISOFORM B"/>
    <property type="match status" value="1"/>
</dbReference>
<dbReference type="RefSeq" id="XP_037891388.1">
    <property type="nucleotide sequence ID" value="XM_038035460.1"/>
</dbReference>
<gene>
    <name evidence="10" type="primary">LOC119638594</name>
</gene>
<name>A0A9C5Z1J6_9MUSC</name>
<feature type="domain" description="Homeobox" evidence="8">
    <location>
        <begin position="97"/>
        <end position="157"/>
    </location>
</feature>
<feature type="DNA-binding region" description="Homeobox" evidence="5">
    <location>
        <begin position="99"/>
        <end position="158"/>
    </location>
</feature>
<feature type="compositionally biased region" description="Basic and acidic residues" evidence="7">
    <location>
        <begin position="83"/>
        <end position="99"/>
    </location>
</feature>
<proteinExistence type="predicted"/>
<dbReference type="InterPro" id="IPR020479">
    <property type="entry name" value="HD_metazoa"/>
</dbReference>
<evidence type="ECO:0000256" key="7">
    <source>
        <dbReference type="SAM" id="MobiDB-lite"/>
    </source>
</evidence>
<dbReference type="InterPro" id="IPR050877">
    <property type="entry name" value="EMX-VAX-Noto_Homeobox_TFs"/>
</dbReference>
<dbReference type="FunFam" id="1.10.10.60:FF:000397">
    <property type="entry name" value="Blast:Homeobox protein Hmx"/>
    <property type="match status" value="1"/>
</dbReference>